<dbReference type="Pfam" id="PF20737">
    <property type="entry name" value="Glyco_hydro127C"/>
    <property type="match status" value="1"/>
</dbReference>
<evidence type="ECO:0000259" key="2">
    <source>
        <dbReference type="Pfam" id="PF20736"/>
    </source>
</evidence>
<reference evidence="4 7" key="2">
    <citation type="submission" date="2019-07" db="EMBL/GenBank/DDBJ databases">
        <title>Whole genome shotgun sequence of Alkalibacterium putridalgicola NBRC 103243.</title>
        <authorList>
            <person name="Hosoyama A."/>
            <person name="Uohara A."/>
            <person name="Ohji S."/>
            <person name="Ichikawa N."/>
        </authorList>
    </citation>
    <scope>NUCLEOTIDE SEQUENCE [LARGE SCALE GENOMIC DNA]</scope>
    <source>
        <strain evidence="4 7">NBRC 103243</strain>
    </source>
</reference>
<dbReference type="RefSeq" id="WP_091486837.1">
    <property type="nucleotide sequence ID" value="NZ_BJUX01000007.1"/>
</dbReference>
<dbReference type="Pfam" id="PF20736">
    <property type="entry name" value="Glyco_hydro127M"/>
    <property type="match status" value="1"/>
</dbReference>
<sequence length="653" mass="74816">MKTHINDSFWQRYIQLIRTEMIPYQWRVLNDEAGIAIDKERDDDNIPSDKSNAIENLKIAAGQKEGHHYGYLFQDTDVYKWLESAANTYAIKPDEKLKSMMDDVAVLIEEAQEDDGYISTYYQIDAPEQKFRRLFESHELYSAGHLIEASVAYYKATGEDRLISVSKKLVVCIQNAFGPEEGKIHGADGHQEIELALVRLYEVTGDQSYLDLSEWFLEIRGQDPDFYQKQLDENKKMGIRHEKTWGIDPVYLQAHKPVPEQEEAVGHAVRLVYMATAMAEVAYHNKNQKLLKAAKSLWKSIVTKRLYITGGIGSTVHGEAFTFDYDLPNDTMYCETCASIGLMFFARAMMKNEVDAEYADIMERALYNTVISGMALDGKHFFYVNPLEVDPKSSKRDPGKSHVKPTRPSWFGCACCPPNLARTLTSLDRYIASTTTDSLSVHLYMGMEGTYELEDQMIKLKQTTQMPYEGEVTLEIKEVVHPFTLRLRIPSWAEDFKLKVNDIPIEIERSDGYAMIEITSDATLSLTFAMPVLEWQSHPLVKEDKGKVAVQRGPFVYCIEEEDNEALLHLYTLADKPEPKFSEYERLGDFVALEGTAEKILIDDSWSGVLYKAGIKKQRTEMKKLTFIPYHLWANRSTGEMRVWVDRKQGKDV</sequence>
<dbReference type="PANTHER" id="PTHR43465">
    <property type="entry name" value="DUF1680 DOMAIN PROTEIN (AFU_ORTHOLOGUE AFUA_1G08910)"/>
    <property type="match status" value="1"/>
</dbReference>
<dbReference type="AlphaFoldDB" id="A0A1H7RBR6"/>
<dbReference type="InterPro" id="IPR012878">
    <property type="entry name" value="Beta-AFase-like_GH127_cat"/>
</dbReference>
<dbReference type="STRING" id="426703.SAMN04488100_10438"/>
<dbReference type="Proteomes" id="UP000321425">
    <property type="component" value="Unassembled WGS sequence"/>
</dbReference>
<evidence type="ECO:0008006" key="8">
    <source>
        <dbReference type="Google" id="ProtNLM"/>
    </source>
</evidence>
<dbReference type="OrthoDB" id="9757939at2"/>
<feature type="domain" description="Non-reducing end beta-L-arabinofuranosidase-like GH127 catalytic" evidence="1">
    <location>
        <begin position="4"/>
        <end position="428"/>
    </location>
</feature>
<evidence type="ECO:0000313" key="5">
    <source>
        <dbReference type="EMBL" id="SEL57643.1"/>
    </source>
</evidence>
<dbReference type="GO" id="GO:0005975">
    <property type="term" value="P:carbohydrate metabolic process"/>
    <property type="evidence" value="ECO:0007669"/>
    <property type="project" value="InterPro"/>
</dbReference>
<dbReference type="InterPro" id="IPR049174">
    <property type="entry name" value="Beta-AFase-like"/>
</dbReference>
<dbReference type="Pfam" id="PF07944">
    <property type="entry name" value="Beta-AFase-like_GH127_cat"/>
    <property type="match status" value="1"/>
</dbReference>
<dbReference type="InterPro" id="IPR049046">
    <property type="entry name" value="Beta-AFase-like_GH127_middle"/>
</dbReference>
<dbReference type="PANTHER" id="PTHR43465:SF2">
    <property type="entry name" value="DUF1680 DOMAIN PROTEIN (AFU_ORTHOLOGUE AFUA_1G08910)"/>
    <property type="match status" value="1"/>
</dbReference>
<name>A0A1H7RBR6_9LACT</name>
<evidence type="ECO:0000259" key="1">
    <source>
        <dbReference type="Pfam" id="PF07944"/>
    </source>
</evidence>
<dbReference type="SUPFAM" id="SSF48208">
    <property type="entry name" value="Six-hairpin glycosidases"/>
    <property type="match status" value="1"/>
</dbReference>
<reference evidence="5 6" key="1">
    <citation type="submission" date="2016-10" db="EMBL/GenBank/DDBJ databases">
        <authorList>
            <person name="de Groot N.N."/>
        </authorList>
    </citation>
    <scope>NUCLEOTIDE SEQUENCE [LARGE SCALE GENOMIC DNA]</scope>
    <source>
        <strain evidence="5 6">DSM 19182</strain>
    </source>
</reference>
<evidence type="ECO:0000313" key="6">
    <source>
        <dbReference type="Proteomes" id="UP000198548"/>
    </source>
</evidence>
<dbReference type="EMBL" id="BJUX01000007">
    <property type="protein sequence ID" value="GEK88823.1"/>
    <property type="molecule type" value="Genomic_DNA"/>
</dbReference>
<evidence type="ECO:0000313" key="7">
    <source>
        <dbReference type="Proteomes" id="UP000321425"/>
    </source>
</evidence>
<dbReference type="EMBL" id="FOBL01000004">
    <property type="protein sequence ID" value="SEL57643.1"/>
    <property type="molecule type" value="Genomic_DNA"/>
</dbReference>
<accession>A0A1H7RBR6</accession>
<protein>
    <recommendedName>
        <fullName evidence="8">Glycoside hydrolase family 127 protein</fullName>
    </recommendedName>
</protein>
<proteinExistence type="predicted"/>
<feature type="domain" description="Non-reducing end beta-L-arabinofuranosidase-like GH127 middle" evidence="2">
    <location>
        <begin position="439"/>
        <end position="531"/>
    </location>
</feature>
<dbReference type="Proteomes" id="UP000198548">
    <property type="component" value="Unassembled WGS sequence"/>
</dbReference>
<feature type="domain" description="Non-reducing end beta-L-arabinofuranosidase-like GH127 C-terminal" evidence="3">
    <location>
        <begin position="535"/>
        <end position="645"/>
    </location>
</feature>
<evidence type="ECO:0000313" key="4">
    <source>
        <dbReference type="EMBL" id="GEK88823.1"/>
    </source>
</evidence>
<evidence type="ECO:0000259" key="3">
    <source>
        <dbReference type="Pfam" id="PF20737"/>
    </source>
</evidence>
<dbReference type="InterPro" id="IPR008928">
    <property type="entry name" value="6-hairpin_glycosidase_sf"/>
</dbReference>
<keyword evidence="7" id="KW-1185">Reference proteome</keyword>
<organism evidence="5 6">
    <name type="scientific">Alkalibacterium putridalgicola</name>
    <dbReference type="NCBI Taxonomy" id="426703"/>
    <lineage>
        <taxon>Bacteria</taxon>
        <taxon>Bacillati</taxon>
        <taxon>Bacillota</taxon>
        <taxon>Bacilli</taxon>
        <taxon>Lactobacillales</taxon>
        <taxon>Carnobacteriaceae</taxon>
        <taxon>Alkalibacterium</taxon>
    </lineage>
</organism>
<gene>
    <name evidence="4" type="ORF">APU01nite_08620</name>
    <name evidence="5" type="ORF">SAMN04488100_10438</name>
</gene>
<dbReference type="InterPro" id="IPR049049">
    <property type="entry name" value="Beta-AFase-like_GH127_C"/>
</dbReference>